<gene>
    <name evidence="1" type="ORF">IV500_18530</name>
</gene>
<organism evidence="1 2">
    <name type="scientific">Arthrobacter terrae</name>
    <dbReference type="NCBI Taxonomy" id="2935737"/>
    <lineage>
        <taxon>Bacteria</taxon>
        <taxon>Bacillati</taxon>
        <taxon>Actinomycetota</taxon>
        <taxon>Actinomycetes</taxon>
        <taxon>Micrococcales</taxon>
        <taxon>Micrococcaceae</taxon>
        <taxon>Arthrobacter</taxon>
    </lineage>
</organism>
<protein>
    <submittedName>
        <fullName evidence="1">Uncharacterized protein</fullName>
    </submittedName>
</protein>
<keyword evidence="2" id="KW-1185">Reference proteome</keyword>
<evidence type="ECO:0000313" key="2">
    <source>
        <dbReference type="Proteomes" id="UP000655366"/>
    </source>
</evidence>
<accession>A0A931CNA1</accession>
<sequence length="121" mass="12945">MSKTGTVSLHSNSYEVDPLLAGTTVELVYGPFDLDGDITVNNHQGNPAGTAKPVNIGRHVHAKVTNAVKDNDTAANISTGINYLDFVATRHRQSLTAAPISFADIHEQNTSIGTEPKDDFQ</sequence>
<dbReference type="EMBL" id="JADNYM010000029">
    <property type="protein sequence ID" value="MBG0741363.1"/>
    <property type="molecule type" value="Genomic_DNA"/>
</dbReference>
<comment type="caution">
    <text evidence="1">The sequence shown here is derived from an EMBL/GenBank/DDBJ whole genome shotgun (WGS) entry which is preliminary data.</text>
</comment>
<dbReference type="AlphaFoldDB" id="A0A931CNA1"/>
<proteinExistence type="predicted"/>
<name>A0A931CNA1_9MICC</name>
<dbReference type="Proteomes" id="UP000655366">
    <property type="component" value="Unassembled WGS sequence"/>
</dbReference>
<evidence type="ECO:0000313" key="1">
    <source>
        <dbReference type="EMBL" id="MBG0741363.1"/>
    </source>
</evidence>
<reference evidence="1 2" key="1">
    <citation type="submission" date="2020-11" db="EMBL/GenBank/DDBJ databases">
        <title>Arthrobacter antarcticus sp. nov., isolated from Antarctic Soil.</title>
        <authorList>
            <person name="Li J."/>
        </authorList>
    </citation>
    <scope>NUCLEOTIDE SEQUENCE [LARGE SCALE GENOMIC DNA]</scope>
    <source>
        <strain evidence="1 2">Z1-20</strain>
    </source>
</reference>
<dbReference type="RefSeq" id="WP_196398297.1">
    <property type="nucleotide sequence ID" value="NZ_JADNYM010000029.1"/>
</dbReference>